<dbReference type="SUPFAM" id="SSF49599">
    <property type="entry name" value="TRAF domain-like"/>
    <property type="match status" value="1"/>
</dbReference>
<dbReference type="SMART" id="SM00225">
    <property type="entry name" value="BTB"/>
    <property type="match status" value="1"/>
</dbReference>
<feature type="domain" description="BTB" evidence="2">
    <location>
        <begin position="165"/>
        <end position="232"/>
    </location>
</feature>
<dbReference type="Gene3D" id="2.60.210.10">
    <property type="entry name" value="Apoptosis, Tumor Necrosis Factor Receptor Associated Protein 2, Chain A"/>
    <property type="match status" value="1"/>
</dbReference>
<dbReference type="PANTHER" id="PTHR26379:SF187">
    <property type="entry name" value="OS07G0655300 PROTEIN"/>
    <property type="match status" value="1"/>
</dbReference>
<accession>A0A9Q0HLX6</accession>
<dbReference type="PROSITE" id="PS50144">
    <property type="entry name" value="MATH"/>
    <property type="match status" value="1"/>
</dbReference>
<gene>
    <name evidence="4" type="ORF">LUZ63_014708</name>
</gene>
<dbReference type="InterPro" id="IPR000210">
    <property type="entry name" value="BTB/POZ_dom"/>
</dbReference>
<dbReference type="Pfam" id="PF22486">
    <property type="entry name" value="MATH_2"/>
    <property type="match status" value="1"/>
</dbReference>
<dbReference type="InterPro" id="IPR002083">
    <property type="entry name" value="MATH/TRAF_dom"/>
</dbReference>
<keyword evidence="5" id="KW-1185">Reference proteome</keyword>
<comment type="caution">
    <text evidence="4">The sequence shown here is derived from an EMBL/GenBank/DDBJ whole genome shotgun (WGS) entry which is preliminary data.</text>
</comment>
<evidence type="ECO:0008006" key="6">
    <source>
        <dbReference type="Google" id="ProtNLM"/>
    </source>
</evidence>
<dbReference type="Proteomes" id="UP001151287">
    <property type="component" value="Unassembled WGS sequence"/>
</dbReference>
<feature type="domain" description="MATH" evidence="3">
    <location>
        <begin position="9"/>
        <end position="141"/>
    </location>
</feature>
<dbReference type="InterPro" id="IPR045005">
    <property type="entry name" value="BPM1-6"/>
</dbReference>
<evidence type="ECO:0000256" key="1">
    <source>
        <dbReference type="ARBA" id="ARBA00004906"/>
    </source>
</evidence>
<dbReference type="PROSITE" id="PS50097">
    <property type="entry name" value="BTB"/>
    <property type="match status" value="1"/>
</dbReference>
<dbReference type="PANTHER" id="PTHR26379">
    <property type="entry name" value="BTB/POZ AND MATH DOMAIN-CONTAINING PROTEIN 1"/>
    <property type="match status" value="1"/>
</dbReference>
<dbReference type="Pfam" id="PF00651">
    <property type="entry name" value="BTB"/>
    <property type="match status" value="1"/>
</dbReference>
<dbReference type="EMBL" id="JAMQYH010000004">
    <property type="protein sequence ID" value="KAJ1690553.1"/>
    <property type="molecule type" value="Genomic_DNA"/>
</dbReference>
<dbReference type="AlphaFoldDB" id="A0A9Q0HLX6"/>
<dbReference type="Gene3D" id="3.30.710.10">
    <property type="entry name" value="Potassium Channel Kv1.1, Chain A"/>
    <property type="match status" value="1"/>
</dbReference>
<protein>
    <recommendedName>
        <fullName evidence="6">BTB domain-containing protein</fullName>
    </recommendedName>
</protein>
<dbReference type="CDD" id="cd00121">
    <property type="entry name" value="MATH"/>
    <property type="match status" value="1"/>
</dbReference>
<reference evidence="4" key="1">
    <citation type="journal article" date="2022" name="Cell">
        <title>Repeat-based holocentromeres influence genome architecture and karyotype evolution.</title>
        <authorList>
            <person name="Hofstatter P.G."/>
            <person name="Thangavel G."/>
            <person name="Lux T."/>
            <person name="Neumann P."/>
            <person name="Vondrak T."/>
            <person name="Novak P."/>
            <person name="Zhang M."/>
            <person name="Costa L."/>
            <person name="Castellani M."/>
            <person name="Scott A."/>
            <person name="Toegelov H."/>
            <person name="Fuchs J."/>
            <person name="Mata-Sucre Y."/>
            <person name="Dias Y."/>
            <person name="Vanzela A.L.L."/>
            <person name="Huettel B."/>
            <person name="Almeida C.C.S."/>
            <person name="Simkova H."/>
            <person name="Souza G."/>
            <person name="Pedrosa-Harand A."/>
            <person name="Macas J."/>
            <person name="Mayer K.F.X."/>
            <person name="Houben A."/>
            <person name="Marques A."/>
        </authorList>
    </citation>
    <scope>NUCLEOTIDE SEQUENCE</scope>
    <source>
        <tissue evidence="4">Leaves</tissue>
    </source>
</reference>
<dbReference type="InterPro" id="IPR008974">
    <property type="entry name" value="TRAF-like"/>
</dbReference>
<proteinExistence type="predicted"/>
<evidence type="ECO:0000313" key="5">
    <source>
        <dbReference type="Proteomes" id="UP001151287"/>
    </source>
</evidence>
<dbReference type="GO" id="GO:0016567">
    <property type="term" value="P:protein ubiquitination"/>
    <property type="evidence" value="ECO:0007669"/>
    <property type="project" value="InterPro"/>
</dbReference>
<comment type="pathway">
    <text evidence="1">Protein modification; protein ubiquitination.</text>
</comment>
<organism evidence="4 5">
    <name type="scientific">Rhynchospora breviuscula</name>
    <dbReference type="NCBI Taxonomy" id="2022672"/>
    <lineage>
        <taxon>Eukaryota</taxon>
        <taxon>Viridiplantae</taxon>
        <taxon>Streptophyta</taxon>
        <taxon>Embryophyta</taxon>
        <taxon>Tracheophyta</taxon>
        <taxon>Spermatophyta</taxon>
        <taxon>Magnoliopsida</taxon>
        <taxon>Liliopsida</taxon>
        <taxon>Poales</taxon>
        <taxon>Cyperaceae</taxon>
        <taxon>Cyperoideae</taxon>
        <taxon>Rhynchosporeae</taxon>
        <taxon>Rhynchospora</taxon>
    </lineage>
</organism>
<dbReference type="InterPro" id="IPR011333">
    <property type="entry name" value="SKP1/BTB/POZ_sf"/>
</dbReference>
<dbReference type="SUPFAM" id="SSF54695">
    <property type="entry name" value="POZ domain"/>
    <property type="match status" value="1"/>
</dbReference>
<evidence type="ECO:0000313" key="4">
    <source>
        <dbReference type="EMBL" id="KAJ1690553.1"/>
    </source>
</evidence>
<sequence>MESQASSFECPIVFEYSNSTKLLPVGQCVSSTPFLVGCCYWIVDFYPNGSKPNENTKATYASLYLTIHSEMKGACTEFSFSVCGNDGKFIQIRKPVRHTFSKLPAESRSFGFPDFLRIEKIQSQEENFFVMVRVKVLSSPILSCEPDTHWLQHNFKNLWETGQDSDIEIQVDGDTMRAHKLILAAGSSVFRAEFYGPLANPELHVTKPKEIKAEVLRALVRFAYTGNFDISKANLLPYNLVRELLIAADRYDMANLILMCQRRLWVGLSLDNVLSSLGLALSLNLGWLREKCVEFLCEPGVLIRVIGRQEYCRLVLEFPALGDEMEQRCEVSFEPEYNTGKKQRTG</sequence>
<dbReference type="OrthoDB" id="546239at2759"/>
<name>A0A9Q0HLX6_9POAL</name>
<evidence type="ECO:0000259" key="3">
    <source>
        <dbReference type="PROSITE" id="PS50144"/>
    </source>
</evidence>
<evidence type="ECO:0000259" key="2">
    <source>
        <dbReference type="PROSITE" id="PS50097"/>
    </source>
</evidence>